<sequence length="384" mass="39375">MPDPREPESESEALLRLLLSGAPAAALRRLLDSHGSARAVLAAGARDWASHGLDAEVCRSLRTPPAEGLAAGLAWLQASPRHQLLGWRDPAYPPLLRRIASPPAMLFVAGDPGLLWQPTVAIVGSRAATAGGCANAAQFATALARAGLCIGSGLAAGIDAAAHRATLEAGGATVAVLGTGPDVAYPPRHRDLLAQVAAAGAVVSEHLPGTPPLRAHFPSRNRILAGLALGVVVVEAAARSGALITAHQAADAGREVFALPGSIHNPMARGCHRLIREGAQLVETPAEVVEALAPAVRELARALRGALDPQAAVIAPGTPPAAGTAAEAPDYNRLWLALGHDPTDMDTLAERSGLTVAELSPMLLALELEGRVAAAYGRYTRIAS</sequence>
<name>A0A4R3N966_9GAMM</name>
<dbReference type="GO" id="GO:0009294">
    <property type="term" value="P:DNA-mediated transformation"/>
    <property type="evidence" value="ECO:0007669"/>
    <property type="project" value="InterPro"/>
</dbReference>
<protein>
    <submittedName>
        <fullName evidence="4">DNA processing protein</fullName>
    </submittedName>
</protein>
<dbReference type="AlphaFoldDB" id="A0A4R3N966"/>
<dbReference type="InterPro" id="IPR057666">
    <property type="entry name" value="DrpA_SLOG"/>
</dbReference>
<dbReference type="PANTHER" id="PTHR43022:SF1">
    <property type="entry name" value="PROTEIN SMF"/>
    <property type="match status" value="1"/>
</dbReference>
<feature type="domain" description="DprA winged helix" evidence="3">
    <location>
        <begin position="319"/>
        <end position="375"/>
    </location>
</feature>
<accession>A0A4R3N966</accession>
<evidence type="ECO:0000313" key="4">
    <source>
        <dbReference type="EMBL" id="TCT25158.1"/>
    </source>
</evidence>
<keyword evidence="5" id="KW-1185">Reference proteome</keyword>
<dbReference type="SUPFAM" id="SSF102405">
    <property type="entry name" value="MCP/YpsA-like"/>
    <property type="match status" value="1"/>
</dbReference>
<dbReference type="OrthoDB" id="9785707at2"/>
<dbReference type="PANTHER" id="PTHR43022">
    <property type="entry name" value="PROTEIN SMF"/>
    <property type="match status" value="1"/>
</dbReference>
<dbReference type="InterPro" id="IPR041614">
    <property type="entry name" value="DprA_WH"/>
</dbReference>
<dbReference type="Gene3D" id="1.10.10.10">
    <property type="entry name" value="Winged helix-like DNA-binding domain superfamily/Winged helix DNA-binding domain"/>
    <property type="match status" value="1"/>
</dbReference>
<organism evidence="4 5">
    <name type="scientific">Thermomonas haemolytica</name>
    <dbReference type="NCBI Taxonomy" id="141949"/>
    <lineage>
        <taxon>Bacteria</taxon>
        <taxon>Pseudomonadati</taxon>
        <taxon>Pseudomonadota</taxon>
        <taxon>Gammaproteobacteria</taxon>
        <taxon>Lysobacterales</taxon>
        <taxon>Lysobacteraceae</taxon>
        <taxon>Thermomonas</taxon>
    </lineage>
</organism>
<dbReference type="Pfam" id="PF17782">
    <property type="entry name" value="WHD_DprA"/>
    <property type="match status" value="1"/>
</dbReference>
<feature type="domain" description="Smf/DprA SLOG" evidence="2">
    <location>
        <begin position="84"/>
        <end position="292"/>
    </location>
</feature>
<gene>
    <name evidence="4" type="ORF">EDC34_10245</name>
</gene>
<reference evidence="4 5" key="1">
    <citation type="submission" date="2019-03" db="EMBL/GenBank/DDBJ databases">
        <title>Genomic Encyclopedia of Type Strains, Phase IV (KMG-IV): sequencing the most valuable type-strain genomes for metagenomic binning, comparative biology and taxonomic classification.</title>
        <authorList>
            <person name="Goeker M."/>
        </authorList>
    </citation>
    <scope>NUCLEOTIDE SEQUENCE [LARGE SCALE GENOMIC DNA]</scope>
    <source>
        <strain evidence="4 5">DSM 13605</strain>
    </source>
</reference>
<comment type="caution">
    <text evidence="4">The sequence shown here is derived from an EMBL/GenBank/DDBJ whole genome shotgun (WGS) entry which is preliminary data.</text>
</comment>
<comment type="similarity">
    <text evidence="1">Belongs to the DprA/Smf family.</text>
</comment>
<dbReference type="NCBIfam" id="TIGR00732">
    <property type="entry name" value="dprA"/>
    <property type="match status" value="1"/>
</dbReference>
<evidence type="ECO:0000256" key="1">
    <source>
        <dbReference type="ARBA" id="ARBA00006525"/>
    </source>
</evidence>
<dbReference type="InterPro" id="IPR036388">
    <property type="entry name" value="WH-like_DNA-bd_sf"/>
</dbReference>
<proteinExistence type="inferred from homology"/>
<evidence type="ECO:0000259" key="2">
    <source>
        <dbReference type="Pfam" id="PF02481"/>
    </source>
</evidence>
<dbReference type="Gene3D" id="3.40.50.450">
    <property type="match status" value="1"/>
</dbReference>
<dbReference type="InterPro" id="IPR003488">
    <property type="entry name" value="DprA"/>
</dbReference>
<dbReference type="Pfam" id="PF02481">
    <property type="entry name" value="DNA_processg_A"/>
    <property type="match status" value="1"/>
</dbReference>
<dbReference type="Proteomes" id="UP000295414">
    <property type="component" value="Unassembled WGS sequence"/>
</dbReference>
<evidence type="ECO:0000313" key="5">
    <source>
        <dbReference type="Proteomes" id="UP000295414"/>
    </source>
</evidence>
<evidence type="ECO:0000259" key="3">
    <source>
        <dbReference type="Pfam" id="PF17782"/>
    </source>
</evidence>
<dbReference type="RefSeq" id="WP_114959541.1">
    <property type="nucleotide sequence ID" value="NZ_MSZW01000002.1"/>
</dbReference>
<dbReference type="EMBL" id="SMAP01000002">
    <property type="protein sequence ID" value="TCT25158.1"/>
    <property type="molecule type" value="Genomic_DNA"/>
</dbReference>